<evidence type="ECO:0000313" key="1">
    <source>
        <dbReference type="EMBL" id="RTE64485.1"/>
    </source>
</evidence>
<keyword evidence="2" id="KW-1185">Reference proteome</keyword>
<organism evidence="1 2">
    <name type="scientific">Amphritea opalescens</name>
    <dbReference type="NCBI Taxonomy" id="2490544"/>
    <lineage>
        <taxon>Bacteria</taxon>
        <taxon>Pseudomonadati</taxon>
        <taxon>Pseudomonadota</taxon>
        <taxon>Gammaproteobacteria</taxon>
        <taxon>Oceanospirillales</taxon>
        <taxon>Oceanospirillaceae</taxon>
        <taxon>Amphritea</taxon>
    </lineage>
</organism>
<reference evidence="1 2" key="1">
    <citation type="submission" date="2018-11" db="EMBL/GenBank/DDBJ databases">
        <title>The draft genome sequence of Amphritea opalescens ANRC-JH13T.</title>
        <authorList>
            <person name="Fang Z."/>
            <person name="Zhang Y."/>
            <person name="Han X."/>
        </authorList>
    </citation>
    <scope>NUCLEOTIDE SEQUENCE [LARGE SCALE GENOMIC DNA]</scope>
    <source>
        <strain evidence="1 2">ANRC-JH13</strain>
    </source>
</reference>
<dbReference type="EMBL" id="RQXW01000021">
    <property type="protein sequence ID" value="RTE64485.1"/>
    <property type="molecule type" value="Genomic_DNA"/>
</dbReference>
<dbReference type="Proteomes" id="UP000283087">
    <property type="component" value="Unassembled WGS sequence"/>
</dbReference>
<dbReference type="OrthoDB" id="6951440at2"/>
<sequence>MTKNRDIQFIKPCRGVDEGHRELTPEYAFECFKQGKVVQINLDNCSIQRMEQLPENPSIGDAERVGLLPLVHILQKSPLISLTAIGVNEMPDKHVANSMRAYQRFCDKFWPGHKDDSEATHRSFDELSAERKIDFKELSDEARCTYGMSYVAMLQIQNIKLNHSGKSPAEQFEIYIHSMISLIDILNAFDMEIAKYAFWGLSAHEINKLPEPIQNRRRDIKNNFTKTGKTIAKCRWLAFDAAMDIHWLSGSNFAEDLGVTLDVLGKKFKIDNWVGTNDHKLFNICYDIHWVYYEGSNMKLLAVTREEELSNLKYWKHVDQFAEQITKFRKNSGYNSNENLLSNIDSSVEHIEKEICSYLEKVSDTPI</sequence>
<protein>
    <submittedName>
        <fullName evidence="1">Uncharacterized protein</fullName>
    </submittedName>
</protein>
<dbReference type="AlphaFoldDB" id="A0A430KLZ2"/>
<proteinExistence type="predicted"/>
<accession>A0A430KLZ2</accession>
<comment type="caution">
    <text evidence="1">The sequence shown here is derived from an EMBL/GenBank/DDBJ whole genome shotgun (WGS) entry which is preliminary data.</text>
</comment>
<name>A0A430KLZ2_9GAMM</name>
<gene>
    <name evidence="1" type="ORF">EH243_16825</name>
</gene>
<evidence type="ECO:0000313" key="2">
    <source>
        <dbReference type="Proteomes" id="UP000283087"/>
    </source>
</evidence>